<dbReference type="Proteomes" id="UP000316612">
    <property type="component" value="Unassembled WGS sequence"/>
</dbReference>
<dbReference type="PANTHER" id="PTHR36113">
    <property type="entry name" value="LYASE, PUTATIVE-RELATED-RELATED"/>
    <property type="match status" value="1"/>
</dbReference>
<dbReference type="SUPFAM" id="SSF54593">
    <property type="entry name" value="Glyoxalase/Bleomycin resistance protein/Dihydroxybiphenyl dioxygenase"/>
    <property type="match status" value="1"/>
</dbReference>
<feature type="domain" description="VOC" evidence="2">
    <location>
        <begin position="1"/>
        <end position="126"/>
    </location>
</feature>
<evidence type="ECO:0000313" key="4">
    <source>
        <dbReference type="Proteomes" id="UP000316612"/>
    </source>
</evidence>
<dbReference type="Gene3D" id="3.10.180.10">
    <property type="entry name" value="2,3-Dihydroxybiphenyl 1,2-Dioxygenase, domain 1"/>
    <property type="match status" value="1"/>
</dbReference>
<reference evidence="3 4" key="1">
    <citation type="submission" date="2019-06" db="EMBL/GenBank/DDBJ databases">
        <title>Whole genome shotgun sequence of Glutamicibacter uratoxydans NBRC 15515.</title>
        <authorList>
            <person name="Hosoyama A."/>
            <person name="Uohara A."/>
            <person name="Ohji S."/>
            <person name="Ichikawa N."/>
        </authorList>
    </citation>
    <scope>NUCLEOTIDE SEQUENCE [LARGE SCALE GENOMIC DNA]</scope>
    <source>
        <strain evidence="3 4">NBRC 15515</strain>
    </source>
</reference>
<keyword evidence="1" id="KW-0479">Metal-binding</keyword>
<organism evidence="3 4">
    <name type="scientific">Glutamicibacter uratoxydans</name>
    <name type="common">Arthrobacter uratoxydans</name>
    <dbReference type="NCBI Taxonomy" id="43667"/>
    <lineage>
        <taxon>Bacteria</taxon>
        <taxon>Bacillati</taxon>
        <taxon>Actinomycetota</taxon>
        <taxon>Actinomycetes</taxon>
        <taxon>Micrococcales</taxon>
        <taxon>Micrococcaceae</taxon>
        <taxon>Glutamicibacter</taxon>
    </lineage>
</organism>
<dbReference type="InterPro" id="IPR004360">
    <property type="entry name" value="Glyas_Fos-R_dOase_dom"/>
</dbReference>
<dbReference type="PROSITE" id="PS51819">
    <property type="entry name" value="VOC"/>
    <property type="match status" value="1"/>
</dbReference>
<name>A0A4Y4DQP5_GLUUR</name>
<dbReference type="InterPro" id="IPR051332">
    <property type="entry name" value="Fosfomycin_Res_Enzymes"/>
</dbReference>
<dbReference type="EMBL" id="BJNY01000001">
    <property type="protein sequence ID" value="GED04811.1"/>
    <property type="molecule type" value="Genomic_DNA"/>
</dbReference>
<dbReference type="PANTHER" id="PTHR36113:SF6">
    <property type="entry name" value="FOSFOMYCIN RESISTANCE PROTEIN FOSX"/>
    <property type="match status" value="1"/>
</dbReference>
<accession>A0A4Y4DQP5</accession>
<evidence type="ECO:0000259" key="2">
    <source>
        <dbReference type="PROSITE" id="PS51819"/>
    </source>
</evidence>
<evidence type="ECO:0000256" key="1">
    <source>
        <dbReference type="ARBA" id="ARBA00022723"/>
    </source>
</evidence>
<dbReference type="InterPro" id="IPR029068">
    <property type="entry name" value="Glyas_Bleomycin-R_OHBP_Dase"/>
</dbReference>
<evidence type="ECO:0000313" key="3">
    <source>
        <dbReference type="EMBL" id="GED04811.1"/>
    </source>
</evidence>
<dbReference type="GO" id="GO:0046872">
    <property type="term" value="F:metal ion binding"/>
    <property type="evidence" value="ECO:0007669"/>
    <property type="project" value="UniProtKB-KW"/>
</dbReference>
<protein>
    <recommendedName>
        <fullName evidence="2">VOC domain-containing protein</fullName>
    </recommendedName>
</protein>
<dbReference type="OrthoDB" id="5296884at2"/>
<comment type="caution">
    <text evidence="3">The sequence shown here is derived from an EMBL/GenBank/DDBJ whole genome shotgun (WGS) entry which is preliminary data.</text>
</comment>
<proteinExistence type="predicted"/>
<dbReference type="RefSeq" id="WP_141361296.1">
    <property type="nucleotide sequence ID" value="NZ_BAAAJL010000007.1"/>
</dbReference>
<dbReference type="InterPro" id="IPR037523">
    <property type="entry name" value="VOC_core"/>
</dbReference>
<gene>
    <name evidence="3" type="ORF">AUR04nite_03430</name>
</gene>
<dbReference type="AlphaFoldDB" id="A0A4Y4DQP5"/>
<keyword evidence="4" id="KW-1185">Reference proteome</keyword>
<dbReference type="Pfam" id="PF00903">
    <property type="entry name" value="Glyoxalase"/>
    <property type="match status" value="1"/>
</dbReference>
<sequence length="130" mass="14433">MLHHIELWVADLAASTSTLGWLLTQLGFEIDSTWPQGTSYRCADFYIVLESGPDVLPARHERCRPGLNHLAFTAGSREDVEHLAGQAVQRGFELLFPQLHPFAGGAQHYAAYLADPSGFEIELVARDDKQ</sequence>